<protein>
    <submittedName>
        <fullName evidence="1">Jg18823 protein</fullName>
    </submittedName>
</protein>
<dbReference type="SUPFAM" id="SSF48726">
    <property type="entry name" value="Immunoglobulin"/>
    <property type="match status" value="1"/>
</dbReference>
<proteinExistence type="predicted"/>
<comment type="caution">
    <text evidence="1">The sequence shown here is derived from an EMBL/GenBank/DDBJ whole genome shotgun (WGS) entry which is preliminary data.</text>
</comment>
<dbReference type="Proteomes" id="UP000838756">
    <property type="component" value="Unassembled WGS sequence"/>
</dbReference>
<dbReference type="EMBL" id="CAKXAJ010018509">
    <property type="protein sequence ID" value="CAH2217768.1"/>
    <property type="molecule type" value="Genomic_DNA"/>
</dbReference>
<dbReference type="AlphaFoldDB" id="A0A8S4QQR0"/>
<sequence>MLENGSLDDGPRFLSRGHSFRTVVGDTLLLPCQVQNLGSLVLLWRRGPAVLTAASLMVTRDDRFRLVDGYNLQITDVGPQ</sequence>
<accession>A0A8S4QQR0</accession>
<gene>
    <name evidence="1" type="primary">jg18823</name>
    <name evidence="1" type="ORF">PAEG_LOCUS5650</name>
</gene>
<dbReference type="Gene3D" id="2.60.40.10">
    <property type="entry name" value="Immunoglobulins"/>
    <property type="match status" value="1"/>
</dbReference>
<keyword evidence="2" id="KW-1185">Reference proteome</keyword>
<evidence type="ECO:0000313" key="2">
    <source>
        <dbReference type="Proteomes" id="UP000838756"/>
    </source>
</evidence>
<organism evidence="1 2">
    <name type="scientific">Pararge aegeria aegeria</name>
    <dbReference type="NCBI Taxonomy" id="348720"/>
    <lineage>
        <taxon>Eukaryota</taxon>
        <taxon>Metazoa</taxon>
        <taxon>Ecdysozoa</taxon>
        <taxon>Arthropoda</taxon>
        <taxon>Hexapoda</taxon>
        <taxon>Insecta</taxon>
        <taxon>Pterygota</taxon>
        <taxon>Neoptera</taxon>
        <taxon>Endopterygota</taxon>
        <taxon>Lepidoptera</taxon>
        <taxon>Glossata</taxon>
        <taxon>Ditrysia</taxon>
        <taxon>Papilionoidea</taxon>
        <taxon>Nymphalidae</taxon>
        <taxon>Satyrinae</taxon>
        <taxon>Satyrini</taxon>
        <taxon>Parargina</taxon>
        <taxon>Pararge</taxon>
    </lineage>
</organism>
<feature type="non-terminal residue" evidence="1">
    <location>
        <position position="1"/>
    </location>
</feature>
<reference evidence="1" key="1">
    <citation type="submission" date="2022-03" db="EMBL/GenBank/DDBJ databases">
        <authorList>
            <person name="Lindestad O."/>
        </authorList>
    </citation>
    <scope>NUCLEOTIDE SEQUENCE</scope>
</reference>
<name>A0A8S4QQR0_9NEOP</name>
<evidence type="ECO:0000313" key="1">
    <source>
        <dbReference type="EMBL" id="CAH2217768.1"/>
    </source>
</evidence>
<dbReference type="OrthoDB" id="6159398at2759"/>
<dbReference type="InterPro" id="IPR036179">
    <property type="entry name" value="Ig-like_dom_sf"/>
</dbReference>
<dbReference type="InterPro" id="IPR013783">
    <property type="entry name" value="Ig-like_fold"/>
</dbReference>